<dbReference type="SUPFAM" id="SSF50800">
    <property type="entry name" value="PK beta-barrel domain-like"/>
    <property type="match status" value="1"/>
</dbReference>
<dbReference type="InterPro" id="IPR011037">
    <property type="entry name" value="Pyrv_Knase-like_insert_dom_sf"/>
</dbReference>
<dbReference type="Pfam" id="PF03473">
    <property type="entry name" value="MOSC"/>
    <property type="match status" value="1"/>
</dbReference>
<dbReference type="PANTHER" id="PTHR36930:SF1">
    <property type="entry name" value="MOSC DOMAIN-CONTAINING PROTEIN"/>
    <property type="match status" value="1"/>
</dbReference>
<dbReference type="PROSITE" id="PS51340">
    <property type="entry name" value="MOSC"/>
    <property type="match status" value="1"/>
</dbReference>
<dbReference type="InterPro" id="IPR005302">
    <property type="entry name" value="MoCF_Sase_C"/>
</dbReference>
<dbReference type="GO" id="GO:0030151">
    <property type="term" value="F:molybdenum ion binding"/>
    <property type="evidence" value="ECO:0007669"/>
    <property type="project" value="InterPro"/>
</dbReference>
<dbReference type="PANTHER" id="PTHR36930">
    <property type="entry name" value="METAL-SULFUR CLUSTER BIOSYNTHESIS PROTEINS YUAD-RELATED"/>
    <property type="match status" value="1"/>
</dbReference>
<sequence length="141" mass="15095">MSAVVVALLASAMRGECLSLADATLLEDSGLEGDRHAKSGSRRALLVMEQEVLDALDLAPGVVREQITVRGVDLHRLVLGTRLRIGETLLGVEAHCAPCQQMDAIRPGLRAALEGRRGRFVWVVKGGRIAVGDSIEVEPPH</sequence>
<proteinExistence type="predicted"/>
<evidence type="ECO:0000313" key="2">
    <source>
        <dbReference type="EMBL" id="TMQ71478.1"/>
    </source>
</evidence>
<evidence type="ECO:0000313" key="3">
    <source>
        <dbReference type="Proteomes" id="UP000319836"/>
    </source>
</evidence>
<reference evidence="2 3" key="1">
    <citation type="journal article" date="2019" name="Nat. Microbiol.">
        <title>Mediterranean grassland soil C-N compound turnover is dependent on rainfall and depth, and is mediated by genomically divergent microorganisms.</title>
        <authorList>
            <person name="Diamond S."/>
            <person name="Andeer P.F."/>
            <person name="Li Z."/>
            <person name="Crits-Christoph A."/>
            <person name="Burstein D."/>
            <person name="Anantharaman K."/>
            <person name="Lane K.R."/>
            <person name="Thomas B.C."/>
            <person name="Pan C."/>
            <person name="Northen T.R."/>
            <person name="Banfield J.F."/>
        </authorList>
    </citation>
    <scope>NUCLEOTIDE SEQUENCE [LARGE SCALE GENOMIC DNA]</scope>
    <source>
        <strain evidence="2">WS_10</strain>
    </source>
</reference>
<comment type="caution">
    <text evidence="2">The sequence shown here is derived from an EMBL/GenBank/DDBJ whole genome shotgun (WGS) entry which is preliminary data.</text>
</comment>
<dbReference type="EMBL" id="VBPA01000123">
    <property type="protein sequence ID" value="TMQ71478.1"/>
    <property type="molecule type" value="Genomic_DNA"/>
</dbReference>
<dbReference type="InterPro" id="IPR052716">
    <property type="entry name" value="MOSC_domain"/>
</dbReference>
<gene>
    <name evidence="2" type="ORF">E6K80_05505</name>
</gene>
<dbReference type="GO" id="GO:0003824">
    <property type="term" value="F:catalytic activity"/>
    <property type="evidence" value="ECO:0007669"/>
    <property type="project" value="InterPro"/>
</dbReference>
<evidence type="ECO:0000259" key="1">
    <source>
        <dbReference type="PROSITE" id="PS51340"/>
    </source>
</evidence>
<dbReference type="GO" id="GO:0030170">
    <property type="term" value="F:pyridoxal phosphate binding"/>
    <property type="evidence" value="ECO:0007669"/>
    <property type="project" value="InterPro"/>
</dbReference>
<dbReference type="AlphaFoldDB" id="A0A538U6H0"/>
<name>A0A538U6H0_UNCEI</name>
<organism evidence="2 3">
    <name type="scientific">Eiseniibacteriota bacterium</name>
    <dbReference type="NCBI Taxonomy" id="2212470"/>
    <lineage>
        <taxon>Bacteria</taxon>
        <taxon>Candidatus Eiseniibacteriota</taxon>
    </lineage>
</organism>
<accession>A0A538U6H0</accession>
<feature type="domain" description="MOSC" evidence="1">
    <location>
        <begin position="18"/>
        <end position="138"/>
    </location>
</feature>
<dbReference type="Proteomes" id="UP000319836">
    <property type="component" value="Unassembled WGS sequence"/>
</dbReference>
<dbReference type="Gene3D" id="2.40.33.20">
    <property type="entry name" value="PK beta-barrel domain-like"/>
    <property type="match status" value="1"/>
</dbReference>
<protein>
    <submittedName>
        <fullName evidence="2">MOSC domain-containing protein</fullName>
    </submittedName>
</protein>